<feature type="domain" description="AXH" evidence="2">
    <location>
        <begin position="350"/>
        <end position="386"/>
    </location>
</feature>
<name>A0AAJ7REW4_CEPCN</name>
<feature type="region of interest" description="Disordered" evidence="1">
    <location>
        <begin position="142"/>
        <end position="287"/>
    </location>
</feature>
<proteinExistence type="predicted"/>
<dbReference type="GeneID" id="107266233"/>
<feature type="compositionally biased region" description="Basic residues" evidence="1">
    <location>
        <begin position="1"/>
        <end position="21"/>
    </location>
</feature>
<reference evidence="4" key="1">
    <citation type="submission" date="2025-08" db="UniProtKB">
        <authorList>
            <consortium name="RefSeq"/>
        </authorList>
    </citation>
    <scope>IDENTIFICATION</scope>
</reference>
<evidence type="ECO:0000313" key="3">
    <source>
        <dbReference type="Proteomes" id="UP000694920"/>
    </source>
</evidence>
<sequence>MRVRKKKVWRKNMRPNRYRSHKSPESQKNTCNTQWLIQQMRKMSHELNVQKNIFDHEIQRICRRSLTDCDRHLFRFLSSRHENFQTIESRLSLILNRLKKRLALLRSKNTRERLESSSRRSLSVTDTERREVKIVYRQEGEEIRRKSDQTELNEDQGQMAIPGTSKEDQRSYSHQEIIGSESTATNRSRTPSRVSMDNNFRLEETEHPQENSTRGESHIKKSVKELEKTTTAIQSSRSRSRDRSHSIEQPRLRTEEYEQTRNDNRQRSLRVSVPSYRSYQGRSRNLSNGRQERFIERERNWSTERDRPSVRSSSDHYNRQYNVIFVPVNYEENYPFHWNPGYDLNYNPPPLYGPETWYPSHYMRGIMPRGSRGGNRRFHRSSSQTF</sequence>
<evidence type="ECO:0000256" key="1">
    <source>
        <dbReference type="SAM" id="MobiDB-lite"/>
    </source>
</evidence>
<accession>A0AAJ7REW4</accession>
<feature type="compositionally biased region" description="Polar residues" evidence="1">
    <location>
        <begin position="180"/>
        <end position="198"/>
    </location>
</feature>
<feature type="region of interest" description="Disordered" evidence="1">
    <location>
        <begin position="1"/>
        <end position="29"/>
    </location>
</feature>
<dbReference type="InterPro" id="IPR003652">
    <property type="entry name" value="Ataxin_AXH_dom"/>
</dbReference>
<dbReference type="Proteomes" id="UP000694920">
    <property type="component" value="Unplaced"/>
</dbReference>
<evidence type="ECO:0000313" key="4">
    <source>
        <dbReference type="RefSeq" id="XP_024939257.1"/>
    </source>
</evidence>
<keyword evidence="3" id="KW-1185">Reference proteome</keyword>
<dbReference type="PROSITE" id="PS51148">
    <property type="entry name" value="AXH"/>
    <property type="match status" value="1"/>
</dbReference>
<evidence type="ECO:0000259" key="2">
    <source>
        <dbReference type="PROSITE" id="PS51148"/>
    </source>
</evidence>
<dbReference type="AlphaFoldDB" id="A0AAJ7REW4"/>
<feature type="compositionally biased region" description="Polar residues" evidence="1">
    <location>
        <begin position="275"/>
        <end position="287"/>
    </location>
</feature>
<feature type="compositionally biased region" description="Basic and acidic residues" evidence="1">
    <location>
        <begin position="239"/>
        <end position="266"/>
    </location>
</feature>
<protein>
    <submittedName>
        <fullName evidence="4">Uncharacterized protein LOC107266233 isoform X1</fullName>
    </submittedName>
</protein>
<dbReference type="RefSeq" id="XP_024939257.1">
    <property type="nucleotide sequence ID" value="XM_025083489.1"/>
</dbReference>
<gene>
    <name evidence="4" type="primary">LOC107266233</name>
</gene>
<feature type="compositionally biased region" description="Basic and acidic residues" evidence="1">
    <location>
        <begin position="200"/>
        <end position="228"/>
    </location>
</feature>
<organism evidence="3 4">
    <name type="scientific">Cephus cinctus</name>
    <name type="common">Wheat stem sawfly</name>
    <dbReference type="NCBI Taxonomy" id="211228"/>
    <lineage>
        <taxon>Eukaryota</taxon>
        <taxon>Metazoa</taxon>
        <taxon>Ecdysozoa</taxon>
        <taxon>Arthropoda</taxon>
        <taxon>Hexapoda</taxon>
        <taxon>Insecta</taxon>
        <taxon>Pterygota</taxon>
        <taxon>Neoptera</taxon>
        <taxon>Endopterygota</taxon>
        <taxon>Hymenoptera</taxon>
        <taxon>Cephoidea</taxon>
        <taxon>Cephidae</taxon>
        <taxon>Cephus</taxon>
    </lineage>
</organism>
<dbReference type="GO" id="GO:0003723">
    <property type="term" value="F:RNA binding"/>
    <property type="evidence" value="ECO:0007669"/>
    <property type="project" value="InterPro"/>
</dbReference>